<dbReference type="AlphaFoldDB" id="A0A2Z7AJE0"/>
<dbReference type="InterPro" id="IPR055126">
    <property type="entry name" value="EDR4-like_N"/>
</dbReference>
<evidence type="ECO:0000313" key="4">
    <source>
        <dbReference type="EMBL" id="KZV21884.1"/>
    </source>
</evidence>
<evidence type="ECO:0000256" key="1">
    <source>
        <dbReference type="SAM" id="MobiDB-lite"/>
    </source>
</evidence>
<feature type="compositionally biased region" description="Basic and acidic residues" evidence="1">
    <location>
        <begin position="586"/>
        <end position="595"/>
    </location>
</feature>
<evidence type="ECO:0000259" key="2">
    <source>
        <dbReference type="Pfam" id="PF11331"/>
    </source>
</evidence>
<sequence length="878" mass="98331">MPESAEVGLVRCPKCGDILPEVTGYSVYQCGACGAVLKAKNKVVDFGKLFEKSGEERTIETRSVDVSVKRVIMGSNDGSESDVRSTISSSSRSERRRISRDGAENHRIRLMKREEKWDSEADAIQDKRSDELRAKIALDFEYLAVQDEKEELEFQRSRLATDARNADINKMNGFRRAQGMYNDGTIYSNEGSKNFLPKSSHEYLDGLSNFDYDGRDRGLQLNNLDELKDQFTRPDNMSYKGKEKVPFDGGVAHPEPYVSKHSTVHTPLGMNRGALQYPHTDSKIRRPSYQSQYDDPLPLMRRQEMGNGYFPPQYPPNHDRGYGDPLRAQMLRENLLKTPGLNHYQPSRAYLPEGYMNDDMLYTDTVDTYAPNVSRHHPSCSCFQCRNKREAPLSFQSSAHDKFSDVRNGKMFNNQASFGPREYNRRSSVMPQNPQVHSRWPSDLKPEVNVVRSLLQRVHLPSGGRHCHPIAGGAPFLMCHSCFELLQLPKKVLSQNSDRKKMRCGACSTAILFTVSNKNIVVLINDVEEVDAPVKVGNNRVMLPAHVDGRVNQVRTVFLSDDFDDSRFEFQPMDRNQGQIPTGNGRDNKFMDHKNSRSTPDSEDPTAAPRGSNSVELPAKSSKGTPPPAGSLLVESLGYSSEYEGENNFVAHDKMSPSKKSTRQMSVNDSSPVTEIDIPTNEYANTGTTFSSTEGSSKQGGRGAESFFAGFRDRIVKDSNKTIQTGEPEKASVTVNGHLISDRLIQKAERLAGQIHPGHYWYDFRAGFWGVMGGPCLGIIPPFIPEFQHHMPENCSGGNTRVYVNGRELSQKDLNLLGRRGMPTERDRSYILEISGRLLDEDTGEELTGLGKLAPTVEKEKHGFGMRDPNEAAQTIAV</sequence>
<gene>
    <name evidence="4" type="ORF">F511_05574</name>
</gene>
<dbReference type="Pfam" id="PF11331">
    <property type="entry name" value="Zn_ribbon_12"/>
    <property type="match status" value="1"/>
</dbReference>
<proteinExistence type="predicted"/>
<dbReference type="InterPro" id="IPR021480">
    <property type="entry name" value="Zinc_ribbon_12"/>
</dbReference>
<feature type="compositionally biased region" description="Low complexity" evidence="1">
    <location>
        <begin position="686"/>
        <end position="697"/>
    </location>
</feature>
<dbReference type="Pfam" id="PF22910">
    <property type="entry name" value="EDR4-like_1st"/>
    <property type="match status" value="1"/>
</dbReference>
<dbReference type="InterPro" id="IPR040244">
    <property type="entry name" value="EDR4-like"/>
</dbReference>
<reference evidence="4 5" key="1">
    <citation type="journal article" date="2015" name="Proc. Natl. Acad. Sci. U.S.A.">
        <title>The resurrection genome of Boea hygrometrica: A blueprint for survival of dehydration.</title>
        <authorList>
            <person name="Xiao L."/>
            <person name="Yang G."/>
            <person name="Zhang L."/>
            <person name="Yang X."/>
            <person name="Zhao S."/>
            <person name="Ji Z."/>
            <person name="Zhou Q."/>
            <person name="Hu M."/>
            <person name="Wang Y."/>
            <person name="Chen M."/>
            <person name="Xu Y."/>
            <person name="Jin H."/>
            <person name="Xiao X."/>
            <person name="Hu G."/>
            <person name="Bao F."/>
            <person name="Hu Y."/>
            <person name="Wan P."/>
            <person name="Li L."/>
            <person name="Deng X."/>
            <person name="Kuang T."/>
            <person name="Xiang C."/>
            <person name="Zhu J.K."/>
            <person name="Oliver M.J."/>
            <person name="He Y."/>
        </authorList>
    </citation>
    <scope>NUCLEOTIDE SEQUENCE [LARGE SCALE GENOMIC DNA]</scope>
    <source>
        <strain evidence="5">cv. XS01</strain>
    </source>
</reference>
<dbReference type="Proteomes" id="UP000250235">
    <property type="component" value="Unassembled WGS sequence"/>
</dbReference>
<feature type="region of interest" description="Disordered" evidence="1">
    <location>
        <begin position="417"/>
        <end position="441"/>
    </location>
</feature>
<feature type="compositionally biased region" description="Polar residues" evidence="1">
    <location>
        <begin position="663"/>
        <end position="673"/>
    </location>
</feature>
<feature type="domain" description="Probable zinc-ribbon" evidence="2">
    <location>
        <begin position="471"/>
        <end position="515"/>
    </location>
</feature>
<dbReference type="GO" id="GO:1900150">
    <property type="term" value="P:regulation of defense response to fungus"/>
    <property type="evidence" value="ECO:0007669"/>
    <property type="project" value="InterPro"/>
</dbReference>
<feature type="domain" description="Enhanced disease resistance 4-like N-terminal" evidence="3">
    <location>
        <begin position="7"/>
        <end position="39"/>
    </location>
</feature>
<accession>A0A2Z7AJE0</accession>
<dbReference type="OrthoDB" id="2020426at2759"/>
<evidence type="ECO:0000259" key="3">
    <source>
        <dbReference type="Pfam" id="PF22910"/>
    </source>
</evidence>
<keyword evidence="5" id="KW-1185">Reference proteome</keyword>
<feature type="region of interest" description="Disordered" evidence="1">
    <location>
        <begin position="569"/>
        <end position="633"/>
    </location>
</feature>
<organism evidence="4 5">
    <name type="scientific">Dorcoceras hygrometricum</name>
    <dbReference type="NCBI Taxonomy" id="472368"/>
    <lineage>
        <taxon>Eukaryota</taxon>
        <taxon>Viridiplantae</taxon>
        <taxon>Streptophyta</taxon>
        <taxon>Embryophyta</taxon>
        <taxon>Tracheophyta</taxon>
        <taxon>Spermatophyta</taxon>
        <taxon>Magnoliopsida</taxon>
        <taxon>eudicotyledons</taxon>
        <taxon>Gunneridae</taxon>
        <taxon>Pentapetalae</taxon>
        <taxon>asterids</taxon>
        <taxon>lamiids</taxon>
        <taxon>Lamiales</taxon>
        <taxon>Gesneriaceae</taxon>
        <taxon>Didymocarpoideae</taxon>
        <taxon>Trichosporeae</taxon>
        <taxon>Loxocarpinae</taxon>
        <taxon>Dorcoceras</taxon>
    </lineage>
</organism>
<evidence type="ECO:0000313" key="5">
    <source>
        <dbReference type="Proteomes" id="UP000250235"/>
    </source>
</evidence>
<feature type="compositionally biased region" description="Polar residues" evidence="1">
    <location>
        <begin position="426"/>
        <end position="436"/>
    </location>
</feature>
<protein>
    <submittedName>
        <fullName evidence="4">Uncharacterized protein</fullName>
    </submittedName>
</protein>
<dbReference type="PANTHER" id="PTHR31105:SF42">
    <property type="entry name" value="OS02G0258300 PROTEIN"/>
    <property type="match status" value="1"/>
</dbReference>
<dbReference type="PANTHER" id="PTHR31105">
    <property type="entry name" value="EXTRA-LARGE G-PROTEIN-LIKE"/>
    <property type="match status" value="1"/>
</dbReference>
<name>A0A2Z7AJE0_9LAMI</name>
<feature type="region of interest" description="Disordered" evidence="1">
    <location>
        <begin position="652"/>
        <end position="702"/>
    </location>
</feature>
<dbReference type="EMBL" id="KV014852">
    <property type="protein sequence ID" value="KZV21884.1"/>
    <property type="molecule type" value="Genomic_DNA"/>
</dbReference>
<feature type="region of interest" description="Disordered" evidence="1">
    <location>
        <begin position="75"/>
        <end position="104"/>
    </location>
</feature>